<comment type="similarity">
    <text evidence="2 10">Belongs to the TRAFAC class TrmE-Era-EngA-EngB-Septin-like GTPase superfamily. EngB GTPase family.</text>
</comment>
<organism evidence="12 13">
    <name type="scientific">Pedobacter psychrotolerans</name>
    <dbReference type="NCBI Taxonomy" id="1843235"/>
    <lineage>
        <taxon>Bacteria</taxon>
        <taxon>Pseudomonadati</taxon>
        <taxon>Bacteroidota</taxon>
        <taxon>Sphingobacteriia</taxon>
        <taxon>Sphingobacteriales</taxon>
        <taxon>Sphingobacteriaceae</taxon>
        <taxon>Pedobacter</taxon>
    </lineage>
</organism>
<gene>
    <name evidence="10" type="primary">engB</name>
    <name evidence="12" type="ORF">EV200_10268</name>
</gene>
<evidence type="ECO:0000313" key="13">
    <source>
        <dbReference type="Proteomes" id="UP000295684"/>
    </source>
</evidence>
<dbReference type="PANTHER" id="PTHR11649">
    <property type="entry name" value="MSS1/TRME-RELATED GTP-BINDING PROTEIN"/>
    <property type="match status" value="1"/>
</dbReference>
<evidence type="ECO:0000256" key="4">
    <source>
        <dbReference type="ARBA" id="ARBA00022723"/>
    </source>
</evidence>
<keyword evidence="6" id="KW-0460">Magnesium</keyword>
<dbReference type="EMBL" id="SLWO01000002">
    <property type="protein sequence ID" value="TCO28651.1"/>
    <property type="molecule type" value="Genomic_DNA"/>
</dbReference>
<comment type="cofactor">
    <cofactor evidence="1">
        <name>Mg(2+)</name>
        <dbReference type="ChEBI" id="CHEBI:18420"/>
    </cofactor>
</comment>
<dbReference type="FunFam" id="3.40.50.300:FF:000098">
    <property type="entry name" value="Probable GTP-binding protein EngB"/>
    <property type="match status" value="1"/>
</dbReference>
<dbReference type="InterPro" id="IPR006073">
    <property type="entry name" value="GTP-bd"/>
</dbReference>
<accession>A0A4R2HHI5</accession>
<dbReference type="HAMAP" id="MF_00321">
    <property type="entry name" value="GTPase_EngB"/>
    <property type="match status" value="1"/>
</dbReference>
<dbReference type="CDD" id="cd01876">
    <property type="entry name" value="YihA_EngB"/>
    <property type="match status" value="1"/>
</dbReference>
<evidence type="ECO:0000256" key="1">
    <source>
        <dbReference type="ARBA" id="ARBA00001946"/>
    </source>
</evidence>
<dbReference type="SUPFAM" id="SSF52540">
    <property type="entry name" value="P-loop containing nucleoside triphosphate hydrolases"/>
    <property type="match status" value="1"/>
</dbReference>
<dbReference type="Pfam" id="PF01926">
    <property type="entry name" value="MMR_HSR1"/>
    <property type="match status" value="1"/>
</dbReference>
<dbReference type="InterPro" id="IPR019987">
    <property type="entry name" value="GTP-bd_ribosome_bio_YsxC"/>
</dbReference>
<dbReference type="PROSITE" id="PS51706">
    <property type="entry name" value="G_ENGB"/>
    <property type="match status" value="1"/>
</dbReference>
<keyword evidence="5 10" id="KW-0547">Nucleotide-binding</keyword>
<keyword evidence="3 10" id="KW-0132">Cell division</keyword>
<dbReference type="GO" id="GO:0000917">
    <property type="term" value="P:division septum assembly"/>
    <property type="evidence" value="ECO:0007669"/>
    <property type="project" value="UniProtKB-KW"/>
</dbReference>
<dbReference type="NCBIfam" id="TIGR03598">
    <property type="entry name" value="GTPase_YsxC"/>
    <property type="match status" value="1"/>
</dbReference>
<protein>
    <recommendedName>
        <fullName evidence="10">Probable GTP-binding protein EngB</fullName>
    </recommendedName>
</protein>
<dbReference type="InterPro" id="IPR030393">
    <property type="entry name" value="G_ENGB_dom"/>
</dbReference>
<evidence type="ECO:0000256" key="10">
    <source>
        <dbReference type="HAMAP-Rule" id="MF_00321"/>
    </source>
</evidence>
<name>A0A4R2HHI5_9SPHI</name>
<comment type="caution">
    <text evidence="12">The sequence shown here is derived from an EMBL/GenBank/DDBJ whole genome shotgun (WGS) entry which is preliminary data.</text>
</comment>
<sequence length="249" mass="28400">MQLGVQSLQFSDDFKLYGLLTTLGFQLLTPNAQLKTNCYICHMVIKTATFVCSNTQISALPAPLMPEYAFIGRSNVGKSSLINMLVNQHGLAKTSQRPGKTQLINHFLINEKWYIVDLPGYGYAKVSKTSREKWEKFIRAYITKRESLQCIFVLIDSRLDPQQIDIEFCYWLGEKQIPFSLIFTKADKQGMTTTQKNVAAFRKKLGDFFEEIPATFITSAEKGNGKDDVLQFISEVNKDFVVPTDYKKF</sequence>
<evidence type="ECO:0000256" key="6">
    <source>
        <dbReference type="ARBA" id="ARBA00022842"/>
    </source>
</evidence>
<evidence type="ECO:0000256" key="9">
    <source>
        <dbReference type="ARBA" id="ARBA00023306"/>
    </source>
</evidence>
<keyword evidence="7 10" id="KW-0342">GTP-binding</keyword>
<evidence type="ECO:0000259" key="11">
    <source>
        <dbReference type="PROSITE" id="PS51706"/>
    </source>
</evidence>
<keyword evidence="8 10" id="KW-0717">Septation</keyword>
<proteinExistence type="inferred from homology"/>
<dbReference type="AlphaFoldDB" id="A0A4R2HHI5"/>
<dbReference type="Gene3D" id="3.40.50.300">
    <property type="entry name" value="P-loop containing nucleotide triphosphate hydrolases"/>
    <property type="match status" value="1"/>
</dbReference>
<dbReference type="PANTHER" id="PTHR11649:SF13">
    <property type="entry name" value="ENGB-TYPE G DOMAIN-CONTAINING PROTEIN"/>
    <property type="match status" value="1"/>
</dbReference>
<dbReference type="Proteomes" id="UP000295684">
    <property type="component" value="Unassembled WGS sequence"/>
</dbReference>
<keyword evidence="9 10" id="KW-0131">Cell cycle</keyword>
<keyword evidence="4" id="KW-0479">Metal-binding</keyword>
<evidence type="ECO:0000256" key="2">
    <source>
        <dbReference type="ARBA" id="ARBA00009638"/>
    </source>
</evidence>
<evidence type="ECO:0000256" key="3">
    <source>
        <dbReference type="ARBA" id="ARBA00022618"/>
    </source>
</evidence>
<dbReference type="InterPro" id="IPR027417">
    <property type="entry name" value="P-loop_NTPase"/>
</dbReference>
<dbReference type="GO" id="GO:0046872">
    <property type="term" value="F:metal ion binding"/>
    <property type="evidence" value="ECO:0007669"/>
    <property type="project" value="UniProtKB-KW"/>
</dbReference>
<evidence type="ECO:0000313" key="12">
    <source>
        <dbReference type="EMBL" id="TCO28651.1"/>
    </source>
</evidence>
<evidence type="ECO:0000256" key="8">
    <source>
        <dbReference type="ARBA" id="ARBA00023210"/>
    </source>
</evidence>
<reference evidence="12 13" key="1">
    <citation type="submission" date="2019-03" db="EMBL/GenBank/DDBJ databases">
        <title>Genomic Encyclopedia of Type Strains, Phase IV (KMG-IV): sequencing the most valuable type-strain genomes for metagenomic binning, comparative biology and taxonomic classification.</title>
        <authorList>
            <person name="Goeker M."/>
        </authorList>
    </citation>
    <scope>NUCLEOTIDE SEQUENCE [LARGE SCALE GENOMIC DNA]</scope>
    <source>
        <strain evidence="12 13">DSM 103236</strain>
    </source>
</reference>
<comment type="function">
    <text evidence="10">Necessary for normal cell division and for the maintenance of normal septation.</text>
</comment>
<evidence type="ECO:0000256" key="7">
    <source>
        <dbReference type="ARBA" id="ARBA00023134"/>
    </source>
</evidence>
<feature type="domain" description="EngB-type G" evidence="11">
    <location>
        <begin position="64"/>
        <end position="239"/>
    </location>
</feature>
<dbReference type="GO" id="GO:0005525">
    <property type="term" value="F:GTP binding"/>
    <property type="evidence" value="ECO:0007669"/>
    <property type="project" value="UniProtKB-UniRule"/>
</dbReference>
<evidence type="ECO:0000256" key="5">
    <source>
        <dbReference type="ARBA" id="ARBA00022741"/>
    </source>
</evidence>